<evidence type="ECO:0000313" key="2">
    <source>
        <dbReference type="Proteomes" id="UP000075357"/>
    </source>
</evidence>
<dbReference type="Proteomes" id="UP000075357">
    <property type="component" value="Unassembled WGS sequence"/>
</dbReference>
<gene>
    <name evidence="1" type="ORF">Mlaev_00997</name>
</gene>
<sequence length="100" mass="10612">MIGARRQLSIPRRVLVSAGIEVPGRVRFEVAEGVVCVRRAEEGEEGAQMVSKVGQLVTPPWVMQTLGVGVGGAIYARPRADAVVEVLAGSRLQFELEGAA</sequence>
<organism evidence="1 2">
    <name type="scientific">Microbacterium laevaniformans</name>
    <dbReference type="NCBI Taxonomy" id="36807"/>
    <lineage>
        <taxon>Bacteria</taxon>
        <taxon>Bacillati</taxon>
        <taxon>Actinomycetota</taxon>
        <taxon>Actinomycetes</taxon>
        <taxon>Micrococcales</taxon>
        <taxon>Microbacteriaceae</taxon>
        <taxon>Microbacterium</taxon>
    </lineage>
</organism>
<protein>
    <submittedName>
        <fullName evidence="1">Uncharacterized protein</fullName>
    </submittedName>
</protein>
<dbReference type="AlphaFoldDB" id="A0A150HG05"/>
<name>A0A150HG05_9MICO</name>
<comment type="caution">
    <text evidence="1">The sequence shown here is derived from an EMBL/GenBank/DDBJ whole genome shotgun (WGS) entry which is preliminary data.</text>
</comment>
<proteinExistence type="predicted"/>
<accession>A0A150HG05</accession>
<keyword evidence="2" id="KW-1185">Reference proteome</keyword>
<dbReference type="EMBL" id="LRAD01000025">
    <property type="protein sequence ID" value="KXZ61001.1"/>
    <property type="molecule type" value="Genomic_DNA"/>
</dbReference>
<reference evidence="1 2" key="1">
    <citation type="submission" date="2016-01" db="EMBL/GenBank/DDBJ databases">
        <title>Draft genome sequences of Microbacterium laevaniformans LCDC 91-0039 and the type strain of Microbacterium hominis LCDC 84-209.</title>
        <authorList>
            <person name="Bernier A.-M."/>
            <person name="Bernard K."/>
        </authorList>
    </citation>
    <scope>NUCLEOTIDE SEQUENCE [LARGE SCALE GENOMIC DNA]</scope>
    <source>
        <strain evidence="1 2">LCDC 91-0039</strain>
    </source>
</reference>
<evidence type="ECO:0000313" key="1">
    <source>
        <dbReference type="EMBL" id="KXZ61001.1"/>
    </source>
</evidence>
<dbReference type="PATRIC" id="fig|36807.3.peg.1022"/>
<dbReference type="STRING" id="36807.Mlaev_00997"/>